<evidence type="ECO:0000313" key="3">
    <source>
        <dbReference type="Proteomes" id="UP000729402"/>
    </source>
</evidence>
<dbReference type="AlphaFoldDB" id="A0A8J5TF54"/>
<gene>
    <name evidence="2" type="ORF">GUJ93_ZPchr0007g5129</name>
</gene>
<feature type="region of interest" description="Disordered" evidence="1">
    <location>
        <begin position="1"/>
        <end position="40"/>
    </location>
</feature>
<proteinExistence type="predicted"/>
<accession>A0A8J5TF54</accession>
<name>A0A8J5TF54_ZIZPA</name>
<evidence type="ECO:0000313" key="2">
    <source>
        <dbReference type="EMBL" id="KAG8079119.1"/>
    </source>
</evidence>
<sequence length="76" mass="8642">MFNGVIDSRAVRAQKSAQSSQSSVGVGSSRRRSSETPEVVRVREEMRRLNEHNRKQQEYYTACLAQQQAMIQVSLV</sequence>
<feature type="compositionally biased region" description="Low complexity" evidence="1">
    <location>
        <begin position="11"/>
        <end position="28"/>
    </location>
</feature>
<comment type="caution">
    <text evidence="2">The sequence shown here is derived from an EMBL/GenBank/DDBJ whole genome shotgun (WGS) entry which is preliminary data.</text>
</comment>
<reference evidence="2" key="2">
    <citation type="submission" date="2021-02" db="EMBL/GenBank/DDBJ databases">
        <authorList>
            <person name="Kimball J.A."/>
            <person name="Haas M.W."/>
            <person name="Macchietto M."/>
            <person name="Kono T."/>
            <person name="Duquette J."/>
            <person name="Shao M."/>
        </authorList>
    </citation>
    <scope>NUCLEOTIDE SEQUENCE</scope>
    <source>
        <tissue evidence="2">Fresh leaf tissue</tissue>
    </source>
</reference>
<dbReference type="Proteomes" id="UP000729402">
    <property type="component" value="Unassembled WGS sequence"/>
</dbReference>
<organism evidence="2 3">
    <name type="scientific">Zizania palustris</name>
    <name type="common">Northern wild rice</name>
    <dbReference type="NCBI Taxonomy" id="103762"/>
    <lineage>
        <taxon>Eukaryota</taxon>
        <taxon>Viridiplantae</taxon>
        <taxon>Streptophyta</taxon>
        <taxon>Embryophyta</taxon>
        <taxon>Tracheophyta</taxon>
        <taxon>Spermatophyta</taxon>
        <taxon>Magnoliopsida</taxon>
        <taxon>Liliopsida</taxon>
        <taxon>Poales</taxon>
        <taxon>Poaceae</taxon>
        <taxon>BOP clade</taxon>
        <taxon>Oryzoideae</taxon>
        <taxon>Oryzeae</taxon>
        <taxon>Zizaniinae</taxon>
        <taxon>Zizania</taxon>
    </lineage>
</organism>
<dbReference type="EMBL" id="JAAALK010000282">
    <property type="protein sequence ID" value="KAG8079119.1"/>
    <property type="molecule type" value="Genomic_DNA"/>
</dbReference>
<keyword evidence="3" id="KW-1185">Reference proteome</keyword>
<reference evidence="2" key="1">
    <citation type="journal article" date="2021" name="bioRxiv">
        <title>Whole Genome Assembly and Annotation of Northern Wild Rice, Zizania palustris L., Supports a Whole Genome Duplication in the Zizania Genus.</title>
        <authorList>
            <person name="Haas M."/>
            <person name="Kono T."/>
            <person name="Macchietto M."/>
            <person name="Millas R."/>
            <person name="McGilp L."/>
            <person name="Shao M."/>
            <person name="Duquette J."/>
            <person name="Hirsch C.N."/>
            <person name="Kimball J."/>
        </authorList>
    </citation>
    <scope>NUCLEOTIDE SEQUENCE</scope>
    <source>
        <tissue evidence="2">Fresh leaf tissue</tissue>
    </source>
</reference>
<protein>
    <submittedName>
        <fullName evidence="2">Uncharacterized protein</fullName>
    </submittedName>
</protein>
<evidence type="ECO:0000256" key="1">
    <source>
        <dbReference type="SAM" id="MobiDB-lite"/>
    </source>
</evidence>